<reference evidence="2" key="1">
    <citation type="submission" date="2017-05" db="EMBL/GenBank/DDBJ databases">
        <authorList>
            <person name="Aguayo I.A."/>
            <person name="Haubrich L.A."/>
            <person name="Lawand A."/>
            <person name="Nayek S."/>
            <person name="Syed N."/>
            <person name="Wagner P.E."/>
            <person name="Donegan-Quick R."/>
            <person name="Kim T."/>
            <person name="Visi D.K."/>
            <person name="Allen M.S."/>
            <person name="Hughes L.E."/>
            <person name="Stoner T.H."/>
            <person name="Garlena R.A."/>
            <person name="Russell D.A."/>
            <person name="Pope W.H."/>
            <person name="Jacobs-Sera D."/>
            <person name="Hatfull G.F."/>
        </authorList>
    </citation>
    <scope>NUCLEOTIDE SEQUENCE [LARGE SCALE GENOMIC DNA]</scope>
</reference>
<keyword evidence="2" id="KW-1185">Reference proteome</keyword>
<dbReference type="EMBL" id="MF140434">
    <property type="protein sequence ID" value="ASR84179.1"/>
    <property type="molecule type" value="Genomic_DNA"/>
</dbReference>
<protein>
    <submittedName>
        <fullName evidence="1">Amidoligase</fullName>
    </submittedName>
</protein>
<dbReference type="RefSeq" id="YP_010082801.1">
    <property type="nucleotide sequence ID" value="NC_055034.1"/>
</dbReference>
<accession>A0A222ZIK7</accession>
<name>A0A222ZIK7_9CAUD</name>
<dbReference type="GO" id="GO:0016874">
    <property type="term" value="F:ligase activity"/>
    <property type="evidence" value="ECO:0007669"/>
    <property type="project" value="UniProtKB-KW"/>
</dbReference>
<evidence type="ECO:0000313" key="2">
    <source>
        <dbReference type="Proteomes" id="UP000225544"/>
    </source>
</evidence>
<dbReference type="PANTHER" id="PTHR36847:SF1">
    <property type="entry name" value="AMIDOLIGASE ENZYME"/>
    <property type="match status" value="1"/>
</dbReference>
<proteinExistence type="predicted"/>
<dbReference type="GeneID" id="65071800"/>
<dbReference type="Proteomes" id="UP000225544">
    <property type="component" value="Segment"/>
</dbReference>
<evidence type="ECO:0000313" key="1">
    <source>
        <dbReference type="EMBL" id="ASR84179.1"/>
    </source>
</evidence>
<gene>
    <name evidence="1" type="primary">93</name>
    <name evidence="1" type="ORF">SEA_WHEELBITE_93</name>
</gene>
<organism evidence="1 2">
    <name type="scientific">Arthrobacter phage Wheelbite</name>
    <dbReference type="NCBI Taxonomy" id="2015873"/>
    <lineage>
        <taxon>Viruses</taxon>
        <taxon>Duplodnaviria</taxon>
        <taxon>Heunggongvirae</taxon>
        <taxon>Uroviricota</taxon>
        <taxon>Caudoviricetes</taxon>
        <taxon>Laroyevirus</taxon>
        <taxon>Laroyevirus wheelbite</taxon>
    </lineage>
</organism>
<keyword evidence="1" id="KW-0436">Ligase</keyword>
<dbReference type="KEGG" id="vg:65071800"/>
<dbReference type="Pfam" id="PF12224">
    <property type="entry name" value="Amidoligase_2"/>
    <property type="match status" value="1"/>
</dbReference>
<dbReference type="InterPro" id="IPR022025">
    <property type="entry name" value="Amidoligase_2"/>
</dbReference>
<dbReference type="PANTHER" id="PTHR36847">
    <property type="entry name" value="AMIDOLIGASE ENZYME"/>
    <property type="match status" value="1"/>
</dbReference>
<sequence length="337" mass="37666">MTTTASTVTGQTITARGYTVNVLDMRRPAVQARQDLSWELRQQGYNNADIMAMVGFNDVSSVSTAIKKGKARALLNAGQVSYRRFGVEIEFTGCTRDQVVTQLRELDPEFPVEVQGYNHRVTSVWKLITDASVTYSPEGQGLEAVSPILKGEEGFKQLSTLLKAIRQAGGNVDKTCGIHVHHDANDMTPMQVSNMVTLYTKNQKVMDQLVSRSRRAGENRYCEALPLHEATEAAERLKLRESVSHFNRFRTINVTSYPKYGTLEIRQHQGTLNARKVSSWVKVGQAMMAVAVKLAETNASVPVFQTVPEFMDYLTREGKLDHEVAEYMVERAEDLNG</sequence>